<reference evidence="6" key="1">
    <citation type="submission" date="2017-05" db="EMBL/GenBank/DDBJ databases">
        <title>Complete and WGS of Bordetella genogroups.</title>
        <authorList>
            <person name="Spilker T."/>
            <person name="Lipuma J."/>
        </authorList>
    </citation>
    <scope>NUCLEOTIDE SEQUENCE [LARGE SCALE GENOMIC DNA]</scope>
    <source>
        <strain evidence="6">AU16122</strain>
    </source>
</reference>
<evidence type="ECO:0000256" key="2">
    <source>
        <dbReference type="ARBA" id="ARBA00022679"/>
    </source>
</evidence>
<dbReference type="GO" id="GO:0005829">
    <property type="term" value="C:cytosol"/>
    <property type="evidence" value="ECO:0007669"/>
    <property type="project" value="TreeGrafter"/>
</dbReference>
<dbReference type="InterPro" id="IPR008278">
    <property type="entry name" value="4-PPantetheinyl_Trfase_dom"/>
</dbReference>
<dbReference type="Pfam" id="PF01648">
    <property type="entry name" value="ACPS"/>
    <property type="match status" value="1"/>
</dbReference>
<evidence type="ECO:0000313" key="6">
    <source>
        <dbReference type="Proteomes" id="UP000216020"/>
    </source>
</evidence>
<name>A0A261SBE4_9BORD</name>
<dbReference type="PANTHER" id="PTHR12215">
    <property type="entry name" value="PHOSPHOPANTETHEINE TRANSFERASE"/>
    <property type="match status" value="1"/>
</dbReference>
<dbReference type="GO" id="GO:0000287">
    <property type="term" value="F:magnesium ion binding"/>
    <property type="evidence" value="ECO:0007669"/>
    <property type="project" value="InterPro"/>
</dbReference>
<accession>A0A261SBE4</accession>
<dbReference type="RefSeq" id="WP_094853720.1">
    <property type="nucleotide sequence ID" value="NZ_NEVM01000002.1"/>
</dbReference>
<proteinExistence type="inferred from homology"/>
<keyword evidence="2" id="KW-0808">Transferase</keyword>
<evidence type="ECO:0000259" key="4">
    <source>
        <dbReference type="Pfam" id="PF22624"/>
    </source>
</evidence>
<dbReference type="Gene3D" id="3.90.470.20">
    <property type="entry name" value="4'-phosphopantetheinyl transferase domain"/>
    <property type="match status" value="1"/>
</dbReference>
<dbReference type="EMBL" id="NEVM01000002">
    <property type="protein sequence ID" value="OZI34728.1"/>
    <property type="molecule type" value="Genomic_DNA"/>
</dbReference>
<feature type="domain" description="4'-phosphopantetheinyl transferase" evidence="3">
    <location>
        <begin position="117"/>
        <end position="197"/>
    </location>
</feature>
<dbReference type="InterPro" id="IPR055066">
    <property type="entry name" value="AASDHPPT_N"/>
</dbReference>
<dbReference type="OrthoDB" id="9808281at2"/>
<dbReference type="PANTHER" id="PTHR12215:SF10">
    <property type="entry name" value="L-AMINOADIPATE-SEMIALDEHYDE DEHYDROGENASE-PHOSPHOPANTETHEINYL TRANSFERASE"/>
    <property type="match status" value="1"/>
</dbReference>
<feature type="domain" description="4'-phosphopantetheinyl transferase N-terminal" evidence="4">
    <location>
        <begin position="23"/>
        <end position="111"/>
    </location>
</feature>
<comment type="similarity">
    <text evidence="1">Belongs to the P-Pant transferase superfamily. Gsp/Sfp/HetI/AcpT family.</text>
</comment>
<evidence type="ECO:0000256" key="1">
    <source>
        <dbReference type="ARBA" id="ARBA00010990"/>
    </source>
</evidence>
<evidence type="ECO:0000313" key="5">
    <source>
        <dbReference type="EMBL" id="OZI34728.1"/>
    </source>
</evidence>
<dbReference type="Proteomes" id="UP000216020">
    <property type="component" value="Unassembled WGS sequence"/>
</dbReference>
<dbReference type="InterPro" id="IPR050559">
    <property type="entry name" value="P-Pant_transferase_sf"/>
</dbReference>
<dbReference type="GO" id="GO:0008897">
    <property type="term" value="F:holo-[acyl-carrier-protein] synthase activity"/>
    <property type="evidence" value="ECO:0007669"/>
    <property type="project" value="InterPro"/>
</dbReference>
<dbReference type="Pfam" id="PF22624">
    <property type="entry name" value="AASDHPPT_N"/>
    <property type="match status" value="1"/>
</dbReference>
<organism evidence="5 6">
    <name type="scientific">Bordetella genomosp. 10</name>
    <dbReference type="NCBI Taxonomy" id="1416804"/>
    <lineage>
        <taxon>Bacteria</taxon>
        <taxon>Pseudomonadati</taxon>
        <taxon>Pseudomonadota</taxon>
        <taxon>Betaproteobacteria</taxon>
        <taxon>Burkholderiales</taxon>
        <taxon>Alcaligenaceae</taxon>
        <taxon>Bordetella</taxon>
    </lineage>
</organism>
<keyword evidence="6" id="KW-1185">Reference proteome</keyword>
<dbReference type="SUPFAM" id="SSF56214">
    <property type="entry name" value="4'-phosphopantetheinyl transferase"/>
    <property type="match status" value="2"/>
</dbReference>
<dbReference type="AlphaFoldDB" id="A0A261SBE4"/>
<evidence type="ECO:0000259" key="3">
    <source>
        <dbReference type="Pfam" id="PF01648"/>
    </source>
</evidence>
<gene>
    <name evidence="5" type="ORF">CAL29_14740</name>
</gene>
<protein>
    <submittedName>
        <fullName evidence="5">Uncharacterized protein</fullName>
    </submittedName>
</protein>
<dbReference type="GO" id="GO:0019878">
    <property type="term" value="P:lysine biosynthetic process via aminoadipic acid"/>
    <property type="evidence" value="ECO:0007669"/>
    <property type="project" value="TreeGrafter"/>
</dbReference>
<sequence>MPALDDLRMLSSLGRWPADVEVWLADLSAYVFSTRYLNDDECARAQRYRNARDAQRFAVTRSLLRQLLGKYAGQPAAALRFVYTDRGRPELPSAYELSFNVSHSGDYALIVVSRCRAVGIDIERVNPSIDWQGMLPLVCTDSESVLLSAAAPEDRTRLFFDIWTGKEALLKTLGHGITEALQKVTLDFCDPARPLIVVEDPSYDELRGLRLGWLREIPFHSACVAWAQHAGGAAHMFA</sequence>
<comment type="caution">
    <text evidence="5">The sequence shown here is derived from an EMBL/GenBank/DDBJ whole genome shotgun (WGS) entry which is preliminary data.</text>
</comment>
<dbReference type="InterPro" id="IPR037143">
    <property type="entry name" value="4-PPantetheinyl_Trfase_dom_sf"/>
</dbReference>